<dbReference type="SUPFAM" id="SSF51735">
    <property type="entry name" value="NAD(P)-binding Rossmann-fold domains"/>
    <property type="match status" value="1"/>
</dbReference>
<accession>A0ABY7W2C7</accession>
<comment type="subcellular location">
    <subcellularLocation>
        <location evidence="5">Cytoplasm</location>
    </subcellularLocation>
</comment>
<proteinExistence type="inferred from homology"/>
<dbReference type="CDD" id="cd23934">
    <property type="entry name" value="AGPR_1_C"/>
    <property type="match status" value="1"/>
</dbReference>
<feature type="domain" description="Semialdehyde dehydrogenase NAD-binding" evidence="7">
    <location>
        <begin position="10"/>
        <end position="148"/>
    </location>
</feature>
<organism evidence="8 9">
    <name type="scientific">Lentisphaera profundi</name>
    <dbReference type="NCBI Taxonomy" id="1658616"/>
    <lineage>
        <taxon>Bacteria</taxon>
        <taxon>Pseudomonadati</taxon>
        <taxon>Lentisphaerota</taxon>
        <taxon>Lentisphaeria</taxon>
        <taxon>Lentisphaerales</taxon>
        <taxon>Lentisphaeraceae</taxon>
        <taxon>Lentisphaera</taxon>
    </lineage>
</organism>
<dbReference type="InterPro" id="IPR050085">
    <property type="entry name" value="AGPR"/>
</dbReference>
<name>A0ABY7W2C7_9BACT</name>
<dbReference type="InterPro" id="IPR036291">
    <property type="entry name" value="NAD(P)-bd_dom_sf"/>
</dbReference>
<dbReference type="Pfam" id="PF01118">
    <property type="entry name" value="Semialdhyde_dh"/>
    <property type="match status" value="1"/>
</dbReference>
<gene>
    <name evidence="5 8" type="primary">argC</name>
    <name evidence="8" type="ORF">PQO03_14860</name>
</gene>
<keyword evidence="2 5" id="KW-0028">Amino-acid biosynthesis</keyword>
<evidence type="ECO:0000256" key="6">
    <source>
        <dbReference type="PROSITE-ProRule" id="PRU10010"/>
    </source>
</evidence>
<dbReference type="Gene3D" id="3.40.50.720">
    <property type="entry name" value="NAD(P)-binding Rossmann-like Domain"/>
    <property type="match status" value="1"/>
</dbReference>
<dbReference type="SUPFAM" id="SSF55347">
    <property type="entry name" value="Glyceraldehyde-3-phosphate dehydrogenase-like, C-terminal domain"/>
    <property type="match status" value="1"/>
</dbReference>
<dbReference type="Proteomes" id="UP001214250">
    <property type="component" value="Chromosome 2"/>
</dbReference>
<dbReference type="InterPro" id="IPR000706">
    <property type="entry name" value="AGPR_type-1"/>
</dbReference>
<reference evidence="8 9" key="1">
    <citation type="submission" date="2023-02" db="EMBL/GenBank/DDBJ databases">
        <title>Genome sequence of Lentisphaera profundi SAORIC-696.</title>
        <authorList>
            <person name="Kim e."/>
            <person name="Cho J.-C."/>
            <person name="Choi A."/>
            <person name="Kang I."/>
        </authorList>
    </citation>
    <scope>NUCLEOTIDE SEQUENCE [LARGE SCALE GENOMIC DNA]</scope>
    <source>
        <strain evidence="8 9">SAORIC-696</strain>
    </source>
</reference>
<dbReference type="EC" id="1.2.1.38" evidence="5"/>
<dbReference type="EMBL" id="CP117812">
    <property type="protein sequence ID" value="WDE99114.1"/>
    <property type="molecule type" value="Genomic_DNA"/>
</dbReference>
<dbReference type="InterPro" id="IPR000534">
    <property type="entry name" value="Semialdehyde_DH_NAD-bd"/>
</dbReference>
<sequence>MSDHQVGKIKAAIVGASGYSGEELLRLLVRHAQVEIVCLTSRQYAGRPVGDVFPRFTGLDLNFSSPSIDEIAESADVAFLALPHGVAAEFAIPLVEKGVKVIDISADFRLKSTEKYLKYYNAEHPAPDLLKQAVYGAPERRKEEIKKANLIACPGCYPTSISLPLIPLLKAKLISSEGIICSSMSGVSGAGRKVDLPFIFPECNESVRPYAVAGHRHLPEIEQELAEAAGLEDMAINFIPHLVPINRGIHSTIIAKLKEGVSADQIRQVWNDYYADAAFVRVLPAGRLADTKNVTLTNFCEIACVTDDHTGNVILSSAIDNLTKGAAGQAVQNMNIVFGFDEKAALL</sequence>
<evidence type="ECO:0000256" key="2">
    <source>
        <dbReference type="ARBA" id="ARBA00022605"/>
    </source>
</evidence>
<evidence type="ECO:0000313" key="9">
    <source>
        <dbReference type="Proteomes" id="UP001214250"/>
    </source>
</evidence>
<dbReference type="Pfam" id="PF22698">
    <property type="entry name" value="Semialdhyde_dhC_1"/>
    <property type="match status" value="1"/>
</dbReference>
<keyword evidence="5" id="KW-0963">Cytoplasm</keyword>
<comment type="catalytic activity">
    <reaction evidence="5">
        <text>N-acetyl-L-glutamate 5-semialdehyde + phosphate + NADP(+) = N-acetyl-L-glutamyl 5-phosphate + NADPH + H(+)</text>
        <dbReference type="Rhea" id="RHEA:21588"/>
        <dbReference type="ChEBI" id="CHEBI:15378"/>
        <dbReference type="ChEBI" id="CHEBI:29123"/>
        <dbReference type="ChEBI" id="CHEBI:43474"/>
        <dbReference type="ChEBI" id="CHEBI:57783"/>
        <dbReference type="ChEBI" id="CHEBI:57936"/>
        <dbReference type="ChEBI" id="CHEBI:58349"/>
        <dbReference type="EC" id="1.2.1.38"/>
    </reaction>
</comment>
<dbReference type="CDD" id="cd17895">
    <property type="entry name" value="AGPR_1_N"/>
    <property type="match status" value="1"/>
</dbReference>
<comment type="pathway">
    <text evidence="5">Amino-acid biosynthesis; L-arginine biosynthesis; N(2)-acetyl-L-ornithine from L-glutamate: step 3/4.</text>
</comment>
<feature type="active site" evidence="5 6">
    <location>
        <position position="156"/>
    </location>
</feature>
<evidence type="ECO:0000313" key="8">
    <source>
        <dbReference type="EMBL" id="WDE99114.1"/>
    </source>
</evidence>
<dbReference type="InterPro" id="IPR023013">
    <property type="entry name" value="AGPR_AS"/>
</dbReference>
<evidence type="ECO:0000256" key="5">
    <source>
        <dbReference type="HAMAP-Rule" id="MF_00150"/>
    </source>
</evidence>
<keyword evidence="1 5" id="KW-0055">Arginine biosynthesis</keyword>
<keyword evidence="3 5" id="KW-0521">NADP</keyword>
<evidence type="ECO:0000256" key="4">
    <source>
        <dbReference type="ARBA" id="ARBA00023002"/>
    </source>
</evidence>
<dbReference type="GO" id="GO:0003942">
    <property type="term" value="F:N-acetyl-gamma-glutamyl-phosphate reductase activity"/>
    <property type="evidence" value="ECO:0007669"/>
    <property type="project" value="UniProtKB-EC"/>
</dbReference>
<dbReference type="SMART" id="SM00859">
    <property type="entry name" value="Semialdhyde_dh"/>
    <property type="match status" value="1"/>
</dbReference>
<evidence type="ECO:0000259" key="7">
    <source>
        <dbReference type="SMART" id="SM00859"/>
    </source>
</evidence>
<dbReference type="InterPro" id="IPR058924">
    <property type="entry name" value="AGPR_dimerisation_dom"/>
</dbReference>
<comment type="similarity">
    <text evidence="5">Belongs to the NAGSA dehydrogenase family. Type 1 subfamily.</text>
</comment>
<dbReference type="Gene3D" id="3.30.360.10">
    <property type="entry name" value="Dihydrodipicolinate Reductase, domain 2"/>
    <property type="match status" value="1"/>
</dbReference>
<keyword evidence="4 5" id="KW-0560">Oxidoreductase</keyword>
<dbReference type="NCBIfam" id="TIGR01850">
    <property type="entry name" value="argC"/>
    <property type="match status" value="1"/>
</dbReference>
<keyword evidence="9" id="KW-1185">Reference proteome</keyword>
<dbReference type="RefSeq" id="WP_274153976.1">
    <property type="nucleotide sequence ID" value="NZ_CP117812.1"/>
</dbReference>
<dbReference type="PROSITE" id="PS01224">
    <property type="entry name" value="ARGC"/>
    <property type="match status" value="1"/>
</dbReference>
<dbReference type="PANTHER" id="PTHR32338">
    <property type="entry name" value="N-ACETYL-GAMMA-GLUTAMYL-PHOSPHATE REDUCTASE, CHLOROPLASTIC-RELATED-RELATED"/>
    <property type="match status" value="1"/>
</dbReference>
<protein>
    <recommendedName>
        <fullName evidence="5">N-acetyl-gamma-glutamyl-phosphate reductase</fullName>
        <shortName evidence="5">AGPR</shortName>
        <ecNumber evidence="5">1.2.1.38</ecNumber>
    </recommendedName>
    <alternativeName>
        <fullName evidence="5">N-acetyl-glutamate semialdehyde dehydrogenase</fullName>
        <shortName evidence="5">NAGSA dehydrogenase</shortName>
    </alternativeName>
</protein>
<dbReference type="HAMAP" id="MF_00150">
    <property type="entry name" value="ArgC_type1"/>
    <property type="match status" value="1"/>
</dbReference>
<evidence type="ECO:0000256" key="1">
    <source>
        <dbReference type="ARBA" id="ARBA00022571"/>
    </source>
</evidence>
<evidence type="ECO:0000256" key="3">
    <source>
        <dbReference type="ARBA" id="ARBA00022857"/>
    </source>
</evidence>
<dbReference type="PANTHER" id="PTHR32338:SF10">
    <property type="entry name" value="N-ACETYL-GAMMA-GLUTAMYL-PHOSPHATE REDUCTASE, CHLOROPLASTIC-RELATED"/>
    <property type="match status" value="1"/>
</dbReference>
<comment type="function">
    <text evidence="5">Catalyzes the NADPH-dependent reduction of N-acetyl-5-glutamyl phosphate to yield N-acetyl-L-glutamate 5-semialdehyde.</text>
</comment>